<dbReference type="GO" id="GO:0016740">
    <property type="term" value="F:transferase activity"/>
    <property type="evidence" value="ECO:0007669"/>
    <property type="project" value="UniProtKB-KW"/>
</dbReference>
<protein>
    <submittedName>
        <fullName evidence="2">Glycosyltransferase family 90 protein</fullName>
    </submittedName>
</protein>
<dbReference type="InterPro" id="IPR051091">
    <property type="entry name" value="O-Glucosyltr/Glycosyltrsf_90"/>
</dbReference>
<dbReference type="EMBL" id="LAFY01000319">
    <property type="protein sequence ID" value="KJY00503.1"/>
    <property type="molecule type" value="Genomic_DNA"/>
</dbReference>
<dbReference type="Pfam" id="PF05686">
    <property type="entry name" value="Glyco_transf_90"/>
    <property type="match status" value="1"/>
</dbReference>
<reference evidence="2 3" key="1">
    <citation type="submission" date="2015-03" db="EMBL/GenBank/DDBJ databases">
        <title>RNA-seq based gene annotation and comparative genomics of four Zymoseptoria species reveal species-specific pathogenicity related genes and transposable element activity.</title>
        <authorList>
            <person name="Grandaubert J."/>
            <person name="Bhattacharyya A."/>
            <person name="Stukenbrock E.H."/>
        </authorList>
    </citation>
    <scope>NUCLEOTIDE SEQUENCE [LARGE SCALE GENOMIC DNA]</scope>
    <source>
        <strain evidence="2 3">Zb18110</strain>
    </source>
</reference>
<comment type="caution">
    <text evidence="2">The sequence shown here is derived from an EMBL/GenBank/DDBJ whole genome shotgun (WGS) entry which is preliminary data.</text>
</comment>
<dbReference type="OrthoDB" id="541052at2759"/>
<organism evidence="2 3">
    <name type="scientific">Zymoseptoria brevis</name>
    <dbReference type="NCBI Taxonomy" id="1047168"/>
    <lineage>
        <taxon>Eukaryota</taxon>
        <taxon>Fungi</taxon>
        <taxon>Dikarya</taxon>
        <taxon>Ascomycota</taxon>
        <taxon>Pezizomycotina</taxon>
        <taxon>Dothideomycetes</taxon>
        <taxon>Dothideomycetidae</taxon>
        <taxon>Mycosphaerellales</taxon>
        <taxon>Mycosphaerellaceae</taxon>
        <taxon>Zymoseptoria</taxon>
    </lineage>
</organism>
<evidence type="ECO:0000313" key="3">
    <source>
        <dbReference type="Proteomes" id="UP000033647"/>
    </source>
</evidence>
<keyword evidence="3" id="KW-1185">Reference proteome</keyword>
<sequence>MLVNRTPRAWLIVAAVFICLLYAHARYVGCWHPSSLLQIPQLSSNANLAQLHNHTDVDERRHHPIQVLARRARRQFEEMIEQQSQSYEAAVIEYNRRYHRIPPPGFQKWFEHAKANGCPIIDNFDVMERDLAPFHQLSGREVMGSVEDARKSEDHKAKFCRIEDGKWLPEDCVGQLADNLKNVTENIPNVHLPFNAIDEPRVIMMPGKQEEFWVDAGHRNWWYNLTEPCHRSNTKPRTARGADVFTHGIPLIQDHSTAMDVCQHPEYESLYGLWSAPTTLRFTRNAVPIMSPAAASTMGDIMFPAVAYNLGMYSWNEDEAVPWNEKEHGLYWAGGTTGNFVTNTSDSWARSHRQRFVLLANNHDPDKQHRYLQHNAQKGHWESRIDQFFNTDSYHAYFTNIVQCEPTGCDAEIELLAPYITSGRPRGENGKYTLVFDTDGNGHSGRYYRLLMSHSLPLKQTMLREWHDDRLIPWVHFVPVSLELEDLPEIVRYLVEEEEGRILAHQLAQNGREWAFKSLRPVDQASYVYRLALELSRLQNPDRKASVE</sequence>
<gene>
    <name evidence="2" type="ORF">TI39_contig327g00009</name>
</gene>
<accession>A0A0F4GTZ2</accession>
<feature type="domain" description="Glycosyl transferase CAP10" evidence="1">
    <location>
        <begin position="240"/>
        <end position="542"/>
    </location>
</feature>
<dbReference type="InterPro" id="IPR006598">
    <property type="entry name" value="CAP10"/>
</dbReference>
<evidence type="ECO:0000313" key="2">
    <source>
        <dbReference type="EMBL" id="KJY00503.1"/>
    </source>
</evidence>
<dbReference type="Proteomes" id="UP000033647">
    <property type="component" value="Unassembled WGS sequence"/>
</dbReference>
<proteinExistence type="predicted"/>
<dbReference type="SMART" id="SM00672">
    <property type="entry name" value="CAP10"/>
    <property type="match status" value="1"/>
</dbReference>
<dbReference type="PANTHER" id="PTHR12203">
    <property type="entry name" value="KDEL LYS-ASP-GLU-LEU CONTAINING - RELATED"/>
    <property type="match status" value="1"/>
</dbReference>
<dbReference type="PANTHER" id="PTHR12203:SF61">
    <property type="entry name" value="CAPSULE PROTEIN"/>
    <property type="match status" value="1"/>
</dbReference>
<dbReference type="AlphaFoldDB" id="A0A0F4GTZ2"/>
<evidence type="ECO:0000259" key="1">
    <source>
        <dbReference type="SMART" id="SM00672"/>
    </source>
</evidence>
<keyword evidence="2" id="KW-0808">Transferase</keyword>
<name>A0A0F4GTZ2_9PEZI</name>